<dbReference type="RefSeq" id="WP_007585015.1">
    <property type="nucleotide sequence ID" value="NZ_AKAU01000110.1"/>
</dbReference>
<reference evidence="1 2" key="1">
    <citation type="journal article" date="2012" name="J. Bacteriol.">
        <title>Draft Genome Sequence of the Soil Bacterium Burkholderia terrae Strain BS001, Which Interacts with Fungal Surface Structures.</title>
        <authorList>
            <person name="Nazir R."/>
            <person name="Hansen M.A."/>
            <person name="Sorensen S."/>
            <person name="van Elsas J.D."/>
        </authorList>
    </citation>
    <scope>NUCLEOTIDE SEQUENCE [LARGE SCALE GENOMIC DNA]</scope>
    <source>
        <strain evidence="1 2">BS001</strain>
    </source>
</reference>
<gene>
    <name evidence="1" type="ORF">WQE_22678</name>
</gene>
<comment type="caution">
    <text evidence="1">The sequence shown here is derived from an EMBL/GenBank/DDBJ whole genome shotgun (WGS) entry which is preliminary data.</text>
</comment>
<organism evidence="1 2">
    <name type="scientific">Paraburkholderia hospita</name>
    <dbReference type="NCBI Taxonomy" id="169430"/>
    <lineage>
        <taxon>Bacteria</taxon>
        <taxon>Pseudomonadati</taxon>
        <taxon>Pseudomonadota</taxon>
        <taxon>Betaproteobacteria</taxon>
        <taxon>Burkholderiales</taxon>
        <taxon>Burkholderiaceae</taxon>
        <taxon>Paraburkholderia</taxon>
    </lineage>
</organism>
<proteinExistence type="predicted"/>
<name>A0ABP2PLN6_9BURK</name>
<evidence type="ECO:0000313" key="2">
    <source>
        <dbReference type="Proteomes" id="UP000004980"/>
    </source>
</evidence>
<sequence length="108" mass="11801">MTIDSGVKILATFDPGAVTSVLQLWREATDMKMPLRDDFKIHFMANRRTLLEGYVKAAGAIRLALSGLTAQDEAGKAELAKVHAELDAFSQWAKDGVQALDDLDPKRG</sequence>
<accession>A0ABP2PLN6</accession>
<evidence type="ECO:0000313" key="1">
    <source>
        <dbReference type="EMBL" id="EIM98717.1"/>
    </source>
</evidence>
<keyword evidence="2" id="KW-1185">Reference proteome</keyword>
<dbReference type="Proteomes" id="UP000004980">
    <property type="component" value="Unassembled WGS sequence"/>
</dbReference>
<dbReference type="EMBL" id="AKAU01000110">
    <property type="protein sequence ID" value="EIM98717.1"/>
    <property type="molecule type" value="Genomic_DNA"/>
</dbReference>
<protein>
    <submittedName>
        <fullName evidence="1">Uncharacterized protein</fullName>
    </submittedName>
</protein>